<evidence type="ECO:0000313" key="3">
    <source>
        <dbReference type="Proteomes" id="UP001158576"/>
    </source>
</evidence>
<dbReference type="EMBL" id="OU015568">
    <property type="protein sequence ID" value="CAG5086382.1"/>
    <property type="molecule type" value="Genomic_DNA"/>
</dbReference>
<accession>A0ABN7S0F5</accession>
<reference evidence="2 3" key="1">
    <citation type="submission" date="2021-04" db="EMBL/GenBank/DDBJ databases">
        <authorList>
            <person name="Bliznina A."/>
        </authorList>
    </citation>
    <scope>NUCLEOTIDE SEQUENCE [LARGE SCALE GENOMIC DNA]</scope>
</reference>
<organism evidence="2 3">
    <name type="scientific">Oikopleura dioica</name>
    <name type="common">Tunicate</name>
    <dbReference type="NCBI Taxonomy" id="34765"/>
    <lineage>
        <taxon>Eukaryota</taxon>
        <taxon>Metazoa</taxon>
        <taxon>Chordata</taxon>
        <taxon>Tunicata</taxon>
        <taxon>Appendicularia</taxon>
        <taxon>Copelata</taxon>
        <taxon>Oikopleuridae</taxon>
        <taxon>Oikopleura</taxon>
    </lineage>
</organism>
<protein>
    <submittedName>
        <fullName evidence="2">Oidioi.mRNA.OKI2018_I69.PAR.g11194.t1.cds</fullName>
    </submittedName>
</protein>
<feature type="compositionally biased region" description="Basic and acidic residues" evidence="1">
    <location>
        <begin position="1"/>
        <end position="12"/>
    </location>
</feature>
<proteinExistence type="predicted"/>
<evidence type="ECO:0000313" key="2">
    <source>
        <dbReference type="EMBL" id="CAG5086382.1"/>
    </source>
</evidence>
<dbReference type="Proteomes" id="UP001158576">
    <property type="component" value="Chromosome PAR"/>
</dbReference>
<sequence length="126" mass="14742">MGGYFSKKDQKEQNFASSQDYQSGFKVPAEPKTLYRPDVFVDFYQSNLFKDADGCEANEFYVQAGSGNMYKVKRSKLKPVGLKEYAWPMLALTCPMVVCEEDSLMTYVRRRFHYVDRYPSDYIFDK</sequence>
<dbReference type="Pfam" id="PF15000">
    <property type="entry name" value="TUSC2"/>
    <property type="match status" value="1"/>
</dbReference>
<dbReference type="InterPro" id="IPR029393">
    <property type="entry name" value="FUS1"/>
</dbReference>
<feature type="region of interest" description="Disordered" evidence="1">
    <location>
        <begin position="1"/>
        <end position="22"/>
    </location>
</feature>
<feature type="compositionally biased region" description="Polar residues" evidence="1">
    <location>
        <begin position="13"/>
        <end position="22"/>
    </location>
</feature>
<gene>
    <name evidence="2" type="ORF">OKIOD_LOCUS2752</name>
</gene>
<evidence type="ECO:0000256" key="1">
    <source>
        <dbReference type="SAM" id="MobiDB-lite"/>
    </source>
</evidence>
<name>A0ABN7S0F5_OIKDI</name>
<keyword evidence="3" id="KW-1185">Reference proteome</keyword>